<dbReference type="GO" id="GO:0047110">
    <property type="term" value="F:phenylglyoxylate dehydrogenase (acylating) activity"/>
    <property type="evidence" value="ECO:0007669"/>
    <property type="project" value="UniProtKB-EC"/>
</dbReference>
<dbReference type="Proteomes" id="UP000238415">
    <property type="component" value="Unassembled WGS sequence"/>
</dbReference>
<keyword evidence="5" id="KW-0408">Iron</keyword>
<evidence type="ECO:0000259" key="7">
    <source>
        <dbReference type="PROSITE" id="PS51379"/>
    </source>
</evidence>
<dbReference type="PROSITE" id="PS51379">
    <property type="entry name" value="4FE4S_FER_2"/>
    <property type="match status" value="2"/>
</dbReference>
<accession>A0A2T0AQM4</accession>
<keyword evidence="2" id="KW-0004">4Fe-4S</keyword>
<evidence type="ECO:0000313" key="8">
    <source>
        <dbReference type="EMBL" id="PRR71630.1"/>
    </source>
</evidence>
<evidence type="ECO:0000256" key="2">
    <source>
        <dbReference type="ARBA" id="ARBA00022485"/>
    </source>
</evidence>
<proteinExistence type="predicted"/>
<dbReference type="InterPro" id="IPR017900">
    <property type="entry name" value="4Fe4S_Fe_S_CS"/>
</dbReference>
<evidence type="ECO:0000256" key="6">
    <source>
        <dbReference type="ARBA" id="ARBA00023014"/>
    </source>
</evidence>
<keyword evidence="9" id="KW-1185">Reference proteome</keyword>
<feature type="domain" description="4Fe-4S ferredoxin-type" evidence="7">
    <location>
        <begin position="1"/>
        <end position="32"/>
    </location>
</feature>
<sequence length="171" mass="18617">MNVLVTYPERCVGCRICEQWCSWKHEGQVNPTKSRIRVHRVHSKYLNIPVTCMQCAKSPCIAACREGALRKDSATGAVIVDEEKCIGCRRCVRACPYGAVAIDKDKRIVLICDLCGGEPQCVAHCREGAIEYVSLAVADRGHRAAYVETVVATMAAETKDGIKATGEGGCQ</sequence>
<dbReference type="InterPro" id="IPR050294">
    <property type="entry name" value="RnfB_subfamily"/>
</dbReference>
<dbReference type="EMBL" id="PVXM01000034">
    <property type="protein sequence ID" value="PRR71630.1"/>
    <property type="molecule type" value="Genomic_DNA"/>
</dbReference>
<dbReference type="GO" id="GO:0051539">
    <property type="term" value="F:4 iron, 4 sulfur cluster binding"/>
    <property type="evidence" value="ECO:0007669"/>
    <property type="project" value="UniProtKB-KW"/>
</dbReference>
<protein>
    <submittedName>
        <fullName evidence="8">NADH-dependent phenylglyoxylate dehydrogenase subunit beta</fullName>
        <ecNumber evidence="8">1.2.1.58</ecNumber>
    </submittedName>
</protein>
<evidence type="ECO:0000256" key="5">
    <source>
        <dbReference type="ARBA" id="ARBA00023004"/>
    </source>
</evidence>
<dbReference type="Gene3D" id="3.30.70.20">
    <property type="match status" value="2"/>
</dbReference>
<evidence type="ECO:0000313" key="9">
    <source>
        <dbReference type="Proteomes" id="UP000238415"/>
    </source>
</evidence>
<dbReference type="AlphaFoldDB" id="A0A2T0AQM4"/>
<name>A0A2T0AQM4_9FIRM</name>
<dbReference type="SUPFAM" id="SSF54862">
    <property type="entry name" value="4Fe-4S ferredoxins"/>
    <property type="match status" value="1"/>
</dbReference>
<gene>
    <name evidence="8" type="primary">padI</name>
    <name evidence="8" type="ORF">MOHU_16360</name>
</gene>
<keyword evidence="3" id="KW-0479">Metal-binding</keyword>
<dbReference type="PANTHER" id="PTHR42859:SF10">
    <property type="entry name" value="DIMETHYLSULFOXIDE REDUCTASE CHAIN B"/>
    <property type="match status" value="1"/>
</dbReference>
<dbReference type="InterPro" id="IPR017896">
    <property type="entry name" value="4Fe4S_Fe-S-bd"/>
</dbReference>
<keyword evidence="4" id="KW-0249">Electron transport</keyword>
<evidence type="ECO:0000256" key="1">
    <source>
        <dbReference type="ARBA" id="ARBA00022448"/>
    </source>
</evidence>
<dbReference type="RefSeq" id="WP_106005596.1">
    <property type="nucleotide sequence ID" value="NZ_CP136419.1"/>
</dbReference>
<keyword evidence="6" id="KW-0411">Iron-sulfur</keyword>
<dbReference type="OrthoDB" id="9810688at2"/>
<feature type="domain" description="4Fe-4S ferredoxin-type" evidence="7">
    <location>
        <begin position="76"/>
        <end position="105"/>
    </location>
</feature>
<reference evidence="8 9" key="1">
    <citation type="submission" date="2018-03" db="EMBL/GenBank/DDBJ databases">
        <title>Genome sequence of Moorella humiferrea DSM 23265.</title>
        <authorList>
            <person name="Poehlein A."/>
            <person name="Daniel R."/>
        </authorList>
    </citation>
    <scope>NUCLEOTIDE SEQUENCE [LARGE SCALE GENOMIC DNA]</scope>
    <source>
        <strain evidence="8 9">DSM 23265</strain>
    </source>
</reference>
<dbReference type="EC" id="1.2.1.58" evidence="8"/>
<comment type="caution">
    <text evidence="8">The sequence shown here is derived from an EMBL/GenBank/DDBJ whole genome shotgun (WGS) entry which is preliminary data.</text>
</comment>
<dbReference type="Pfam" id="PF13247">
    <property type="entry name" value="Fer4_11"/>
    <property type="match status" value="1"/>
</dbReference>
<evidence type="ECO:0000256" key="4">
    <source>
        <dbReference type="ARBA" id="ARBA00022982"/>
    </source>
</evidence>
<dbReference type="PROSITE" id="PS00198">
    <property type="entry name" value="4FE4S_FER_1"/>
    <property type="match status" value="1"/>
</dbReference>
<dbReference type="PANTHER" id="PTHR42859">
    <property type="entry name" value="OXIDOREDUCTASE"/>
    <property type="match status" value="1"/>
</dbReference>
<evidence type="ECO:0000256" key="3">
    <source>
        <dbReference type="ARBA" id="ARBA00022723"/>
    </source>
</evidence>
<dbReference type="CDD" id="cd10550">
    <property type="entry name" value="DMSOR_beta_like"/>
    <property type="match status" value="1"/>
</dbReference>
<dbReference type="GO" id="GO:0046872">
    <property type="term" value="F:metal ion binding"/>
    <property type="evidence" value="ECO:0007669"/>
    <property type="project" value="UniProtKB-KW"/>
</dbReference>
<organism evidence="8 9">
    <name type="scientific">Neomoorella humiferrea</name>
    <dbReference type="NCBI Taxonomy" id="676965"/>
    <lineage>
        <taxon>Bacteria</taxon>
        <taxon>Bacillati</taxon>
        <taxon>Bacillota</taxon>
        <taxon>Clostridia</taxon>
        <taxon>Neomoorellales</taxon>
        <taxon>Neomoorellaceae</taxon>
        <taxon>Neomoorella</taxon>
    </lineage>
</organism>
<keyword evidence="8" id="KW-0560">Oxidoreductase</keyword>
<keyword evidence="1" id="KW-0813">Transport</keyword>